<proteinExistence type="inferred from homology"/>
<comment type="similarity">
    <text evidence="3">Belongs to the FliM family.</text>
</comment>
<dbReference type="PANTHER" id="PTHR30034:SF6">
    <property type="entry name" value="YOP PROTEINS TRANSLOCATION PROTEIN Q"/>
    <property type="match status" value="1"/>
</dbReference>
<keyword evidence="8" id="KW-0472">Membrane</keyword>
<evidence type="ECO:0000256" key="8">
    <source>
        <dbReference type="ARBA" id="ARBA00023136"/>
    </source>
</evidence>
<dbReference type="PANTHER" id="PTHR30034">
    <property type="entry name" value="FLAGELLAR MOTOR SWITCH PROTEIN FLIM"/>
    <property type="match status" value="1"/>
</dbReference>
<evidence type="ECO:0000256" key="10">
    <source>
        <dbReference type="ARBA" id="ARBA00025044"/>
    </source>
</evidence>
<dbReference type="EMBL" id="CP032509">
    <property type="protein sequence ID" value="AZN70848.1"/>
    <property type="molecule type" value="Genomic_DNA"/>
</dbReference>
<organism evidence="12 13">
    <name type="scientific">Georhizobium profundi</name>
    <dbReference type="NCBI Taxonomy" id="2341112"/>
    <lineage>
        <taxon>Bacteria</taxon>
        <taxon>Pseudomonadati</taxon>
        <taxon>Pseudomonadota</taxon>
        <taxon>Alphaproteobacteria</taxon>
        <taxon>Hyphomicrobiales</taxon>
        <taxon>Rhizobiaceae</taxon>
        <taxon>Georhizobium</taxon>
    </lineage>
</organism>
<dbReference type="OrthoDB" id="8273530at2"/>
<evidence type="ECO:0000256" key="9">
    <source>
        <dbReference type="ARBA" id="ARBA00023143"/>
    </source>
</evidence>
<dbReference type="SUPFAM" id="SSF101801">
    <property type="entry name" value="Surface presentation of antigens (SPOA)"/>
    <property type="match status" value="1"/>
</dbReference>
<name>A0A3Q8XM64_9HYPH</name>
<keyword evidence="5" id="KW-1003">Cell membrane</keyword>
<dbReference type="Gene3D" id="3.40.1550.10">
    <property type="entry name" value="CheC-like"/>
    <property type="match status" value="1"/>
</dbReference>
<dbReference type="GO" id="GO:0009425">
    <property type="term" value="C:bacterial-type flagellum basal body"/>
    <property type="evidence" value="ECO:0007669"/>
    <property type="project" value="UniProtKB-SubCell"/>
</dbReference>
<evidence type="ECO:0000313" key="13">
    <source>
        <dbReference type="Proteomes" id="UP000268192"/>
    </source>
</evidence>
<protein>
    <recommendedName>
        <fullName evidence="4">Flagellar motor switch protein FliM</fullName>
    </recommendedName>
</protein>
<dbReference type="InterPro" id="IPR028976">
    <property type="entry name" value="CheC-like_sf"/>
</dbReference>
<dbReference type="AlphaFoldDB" id="A0A3Q8XM64"/>
<comment type="function">
    <text evidence="10">FliM is one of three proteins (FliG, FliN, FliM) that forms the rotor-mounted switch complex (C ring), located at the base of the basal body. This complex interacts with the CheY and CheZ chemotaxis proteins, in addition to contacting components of the motor that determine the direction of flagellar rotation.</text>
</comment>
<sequence length="307" mass="33041">MGMAVTKPMDTALLARMTGRLGEASVIEAQMAAIGKATADRLAEALLQATSVAVSVVPETAPQGVRADMAATFGAQDVLCETTIEGWSLDLLLAVDSAFVIAMTERLLGGESDGVPASRPLSEIEQDVAKLLFETFAETLRKAVYPNCDRAICSNPFQGPLKRESDASSADFSAVLVLGVTIGKASFKLRAMVPQAVVLKTKIAEPATAKIDTRPKHWTEQLSEKVQKSNVGLEARIRLVPLSLGTVARLQPGSVIPFADTKDTRVLLRANGKDLFWCELGKSGERYMVRLQERHGSEEDLMKELTA</sequence>
<dbReference type="InterPro" id="IPR001543">
    <property type="entry name" value="FliN-like_C"/>
</dbReference>
<evidence type="ECO:0000256" key="1">
    <source>
        <dbReference type="ARBA" id="ARBA00004117"/>
    </source>
</evidence>
<keyword evidence="13" id="KW-1185">Reference proteome</keyword>
<evidence type="ECO:0000259" key="11">
    <source>
        <dbReference type="Pfam" id="PF01052"/>
    </source>
</evidence>
<evidence type="ECO:0000313" key="12">
    <source>
        <dbReference type="EMBL" id="AZN70848.1"/>
    </source>
</evidence>
<dbReference type="Proteomes" id="UP000268192">
    <property type="component" value="Chromosome"/>
</dbReference>
<gene>
    <name evidence="12" type="ORF">D5400_05775</name>
</gene>
<accession>A0A3Q8XM64</accession>
<evidence type="ECO:0000256" key="7">
    <source>
        <dbReference type="ARBA" id="ARBA00022779"/>
    </source>
</evidence>
<feature type="domain" description="Flagellar motor switch protein FliN-like C-terminal" evidence="11">
    <location>
        <begin position="225"/>
        <end position="293"/>
    </location>
</feature>
<keyword evidence="7" id="KW-0283">Flagellar rotation</keyword>
<evidence type="ECO:0000256" key="3">
    <source>
        <dbReference type="ARBA" id="ARBA00011049"/>
    </source>
</evidence>
<keyword evidence="9" id="KW-0975">Bacterial flagellum</keyword>
<dbReference type="InterPro" id="IPR036429">
    <property type="entry name" value="SpoA-like_sf"/>
</dbReference>
<reference evidence="12 13" key="1">
    <citation type="submission" date="2018-09" db="EMBL/GenBank/DDBJ databases">
        <title>Marinorhizobium profundi gen. nov., sp. nov., isolated from a deep-sea sediment sample from the New Britain Trench and proposal of Marinorhizobiaceae fam. nov. in the order Rhizobiales of the class Alphaproteobacteria.</title>
        <authorList>
            <person name="Cao J."/>
        </authorList>
    </citation>
    <scope>NUCLEOTIDE SEQUENCE [LARGE SCALE GENOMIC DNA]</scope>
    <source>
        <strain evidence="12 13">WS11</strain>
    </source>
</reference>
<dbReference type="Pfam" id="PF01052">
    <property type="entry name" value="FliMN_C"/>
    <property type="match status" value="1"/>
</dbReference>
<dbReference type="GO" id="GO:0005886">
    <property type="term" value="C:plasma membrane"/>
    <property type="evidence" value="ECO:0007669"/>
    <property type="project" value="UniProtKB-SubCell"/>
</dbReference>
<evidence type="ECO:0000256" key="5">
    <source>
        <dbReference type="ARBA" id="ARBA00022475"/>
    </source>
</evidence>
<dbReference type="GO" id="GO:0071978">
    <property type="term" value="P:bacterial-type flagellum-dependent swarming motility"/>
    <property type="evidence" value="ECO:0007669"/>
    <property type="project" value="TreeGrafter"/>
</dbReference>
<keyword evidence="6" id="KW-0145">Chemotaxis</keyword>
<dbReference type="Gene3D" id="2.30.330.10">
    <property type="entry name" value="SpoA-like"/>
    <property type="match status" value="1"/>
</dbReference>
<evidence type="ECO:0000256" key="2">
    <source>
        <dbReference type="ARBA" id="ARBA00004202"/>
    </source>
</evidence>
<evidence type="ECO:0000256" key="6">
    <source>
        <dbReference type="ARBA" id="ARBA00022500"/>
    </source>
</evidence>
<dbReference type="KEGG" id="abaw:D5400_05775"/>
<comment type="subcellular location">
    <subcellularLocation>
        <location evidence="1">Bacterial flagellum basal body</location>
    </subcellularLocation>
    <subcellularLocation>
        <location evidence="2">Cell membrane</location>
        <topology evidence="2">Peripheral membrane protein</topology>
    </subcellularLocation>
</comment>
<dbReference type="GO" id="GO:0050918">
    <property type="term" value="P:positive chemotaxis"/>
    <property type="evidence" value="ECO:0007669"/>
    <property type="project" value="TreeGrafter"/>
</dbReference>
<evidence type="ECO:0000256" key="4">
    <source>
        <dbReference type="ARBA" id="ARBA00021898"/>
    </source>
</evidence>